<proteinExistence type="predicted"/>
<accession>A0A250FTT2</accession>
<evidence type="ECO:0000313" key="2">
    <source>
        <dbReference type="Proteomes" id="UP000217250"/>
    </source>
</evidence>
<dbReference type="Proteomes" id="UP000217250">
    <property type="component" value="Chromosome"/>
</dbReference>
<protein>
    <submittedName>
        <fullName evidence="1">Uncharacterized protein</fullName>
    </submittedName>
</protein>
<dbReference type="InterPro" id="IPR058522">
    <property type="entry name" value="DUF8209"/>
</dbReference>
<evidence type="ECO:0000313" key="1">
    <source>
        <dbReference type="EMBL" id="ATA87367.1"/>
    </source>
</evidence>
<gene>
    <name evidence="1" type="ORF">CGC50_09490</name>
</gene>
<dbReference type="RefSeq" id="WP_095910639.1">
    <property type="nucleotide sequence ID" value="NZ_CP022386.1"/>
</dbReference>
<reference evidence="2" key="1">
    <citation type="submission" date="2017-06" db="EMBL/GenBank/DDBJ databases">
        <title>Capnocytophaga spp. assemblies.</title>
        <authorList>
            <person name="Gulvik C.A."/>
        </authorList>
    </citation>
    <scope>NUCLEOTIDE SEQUENCE [LARGE SCALE GENOMIC DNA]</scope>
    <source>
        <strain evidence="2">H1496</strain>
    </source>
</reference>
<dbReference type="EMBL" id="CP022386">
    <property type="protein sequence ID" value="ATA87367.1"/>
    <property type="molecule type" value="Genomic_DNA"/>
</dbReference>
<organism evidence="1 2">
    <name type="scientific">Capnocytophaga gingivalis</name>
    <dbReference type="NCBI Taxonomy" id="1017"/>
    <lineage>
        <taxon>Bacteria</taxon>
        <taxon>Pseudomonadati</taxon>
        <taxon>Bacteroidota</taxon>
        <taxon>Flavobacteriia</taxon>
        <taxon>Flavobacteriales</taxon>
        <taxon>Flavobacteriaceae</taxon>
        <taxon>Capnocytophaga</taxon>
    </lineage>
</organism>
<dbReference type="OrthoDB" id="1450717at2"/>
<sequence>MNEYLFDQKIISLVEDAKKRTLKKIYSSNIYDPKIELEYELNKSFIMSGYSSYGFNRNRFDIQLKYLKEDTTNIHYPTYKSIIGGAMVLSGQPFLKKRFVMKGSAAGTSIASKYLSKILPQKMPFRIIGTKVLGRAIGRAIPYVGWALLAIDAIELVIELYEDNKSEGGYYEKENLKW</sequence>
<dbReference type="Pfam" id="PF26636">
    <property type="entry name" value="DUF8209"/>
    <property type="match status" value="1"/>
</dbReference>
<name>A0A250FTT2_9FLAO</name>
<dbReference type="GeneID" id="84808785"/>
<dbReference type="KEGG" id="cgh:CGC50_09490"/>
<dbReference type="AlphaFoldDB" id="A0A250FTT2"/>